<name>A0A087VW43_9BIFI</name>
<feature type="domain" description="Putative Flp pilus-assembly TadG-like N-terminal" evidence="2">
    <location>
        <begin position="13"/>
        <end position="58"/>
    </location>
</feature>
<keyword evidence="1" id="KW-0812">Transmembrane</keyword>
<dbReference type="NCBIfam" id="TIGR03816">
    <property type="entry name" value="tadE_like_DECH"/>
    <property type="match status" value="1"/>
</dbReference>
<reference evidence="3 4" key="1">
    <citation type="journal article" date="2014" name="Appl. Environ. Microbiol.">
        <title>Genomic encyclopedia of type strains of the genus Bifidobacterium.</title>
        <authorList>
            <person name="Milani C."/>
            <person name="Lugli G.A."/>
            <person name="Duranti S."/>
            <person name="Turroni F."/>
            <person name="Bottacini F."/>
            <person name="Mangifesta M."/>
            <person name="Sanchez B."/>
            <person name="Viappiani A."/>
            <person name="Mancabelli L."/>
            <person name="Taminiau B."/>
            <person name="Delcenserie V."/>
            <person name="Barrangou R."/>
            <person name="Margolles A."/>
            <person name="van Sinderen D."/>
            <person name="Ventura M."/>
        </authorList>
    </citation>
    <scope>NUCLEOTIDE SEQUENCE [LARGE SCALE GENOMIC DNA]</scope>
    <source>
        <strain evidence="3 4">LMG 11587</strain>
    </source>
</reference>
<keyword evidence="4" id="KW-1185">Reference proteome</keyword>
<dbReference type="InterPro" id="IPR021202">
    <property type="entry name" value="Rv3654c-like"/>
</dbReference>
<accession>A0A087VW43</accession>
<evidence type="ECO:0000313" key="4">
    <source>
        <dbReference type="Proteomes" id="UP000028569"/>
    </source>
</evidence>
<sequence length="119" mass="12014">MRPWWDGADNGSGSVLGIVLVSLAAMGLVLVAMVGNLLICRGRAQTAADAAALSAATALYEGRDSPCVRAASVAAANKGTLTTCTVEEEDVLVDVGVDTSVLIVPRVVQSSRAGPVDCG</sequence>
<evidence type="ECO:0000313" key="3">
    <source>
        <dbReference type="EMBL" id="AIC92518.1"/>
    </source>
</evidence>
<dbReference type="InterPro" id="IPR028087">
    <property type="entry name" value="Tad_N"/>
</dbReference>
<dbReference type="KEGG" id="bii:BINDI_1263"/>
<evidence type="ECO:0000259" key="2">
    <source>
        <dbReference type="Pfam" id="PF13400"/>
    </source>
</evidence>
<dbReference type="RefSeq" id="WP_033491136.1">
    <property type="nucleotide sequence ID" value="NZ_CP006018.1"/>
</dbReference>
<dbReference type="HOGENOM" id="CLU_104210_2_1_11"/>
<keyword evidence="1" id="KW-1133">Transmembrane helix</keyword>
<gene>
    <name evidence="3" type="ORF">BINDI_1263</name>
</gene>
<protein>
    <submittedName>
        <fullName evidence="3">Pilus assembly protein, probably tadE</fullName>
    </submittedName>
</protein>
<evidence type="ECO:0000256" key="1">
    <source>
        <dbReference type="SAM" id="Phobius"/>
    </source>
</evidence>
<dbReference type="AlphaFoldDB" id="A0A087VW43"/>
<keyword evidence="1" id="KW-0472">Membrane</keyword>
<proteinExistence type="predicted"/>
<feature type="transmembrane region" description="Helical" evidence="1">
    <location>
        <begin position="15"/>
        <end position="39"/>
    </location>
</feature>
<dbReference type="EMBL" id="CP006018">
    <property type="protein sequence ID" value="AIC92518.1"/>
    <property type="molecule type" value="Genomic_DNA"/>
</dbReference>
<dbReference type="Pfam" id="PF13400">
    <property type="entry name" value="Tad"/>
    <property type="match status" value="1"/>
</dbReference>
<dbReference type="Proteomes" id="UP000028569">
    <property type="component" value="Chromosome"/>
</dbReference>
<organism evidence="3 4">
    <name type="scientific">Bifidobacterium [indicum] DSM 20214 = LMG 11587</name>
    <dbReference type="NCBI Taxonomy" id="1341694"/>
    <lineage>
        <taxon>Bacteria</taxon>
        <taxon>Bacillati</taxon>
        <taxon>Actinomycetota</taxon>
        <taxon>Actinomycetes</taxon>
        <taxon>Bifidobacteriales</taxon>
        <taxon>Bifidobacteriaceae</taxon>
        <taxon>Bifidobacterium</taxon>
    </lineage>
</organism>